<keyword evidence="1" id="KW-0812">Transmembrane</keyword>
<feature type="transmembrane region" description="Helical" evidence="1">
    <location>
        <begin position="20"/>
        <end position="39"/>
    </location>
</feature>
<accession>A0A2P2N215</accession>
<evidence type="ECO:0000313" key="2">
    <source>
        <dbReference type="EMBL" id="MBX36532.1"/>
    </source>
</evidence>
<reference evidence="2" key="1">
    <citation type="submission" date="2018-02" db="EMBL/GenBank/DDBJ databases">
        <title>Rhizophora mucronata_Transcriptome.</title>
        <authorList>
            <person name="Meera S.P."/>
            <person name="Sreeshan A."/>
            <person name="Augustine A."/>
        </authorList>
    </citation>
    <scope>NUCLEOTIDE SEQUENCE</scope>
    <source>
        <tissue evidence="2">Leaf</tissue>
    </source>
</reference>
<name>A0A2P2N215_RHIMU</name>
<evidence type="ECO:0000256" key="1">
    <source>
        <dbReference type="SAM" id="Phobius"/>
    </source>
</evidence>
<sequence length="42" mass="4917">MQKDWRSFCFFDGFELSAWVIWEFWGLFCLIIGSVGGVLHST</sequence>
<protein>
    <submittedName>
        <fullName evidence="2">Uncharacterized protein</fullName>
    </submittedName>
</protein>
<dbReference type="AlphaFoldDB" id="A0A2P2N215"/>
<organism evidence="2">
    <name type="scientific">Rhizophora mucronata</name>
    <name type="common">Asiatic mangrove</name>
    <dbReference type="NCBI Taxonomy" id="61149"/>
    <lineage>
        <taxon>Eukaryota</taxon>
        <taxon>Viridiplantae</taxon>
        <taxon>Streptophyta</taxon>
        <taxon>Embryophyta</taxon>
        <taxon>Tracheophyta</taxon>
        <taxon>Spermatophyta</taxon>
        <taxon>Magnoliopsida</taxon>
        <taxon>eudicotyledons</taxon>
        <taxon>Gunneridae</taxon>
        <taxon>Pentapetalae</taxon>
        <taxon>rosids</taxon>
        <taxon>fabids</taxon>
        <taxon>Malpighiales</taxon>
        <taxon>Rhizophoraceae</taxon>
        <taxon>Rhizophora</taxon>
    </lineage>
</organism>
<proteinExistence type="predicted"/>
<dbReference type="EMBL" id="GGEC01056048">
    <property type="protein sequence ID" value="MBX36532.1"/>
    <property type="molecule type" value="Transcribed_RNA"/>
</dbReference>
<keyword evidence="1" id="KW-0472">Membrane</keyword>
<keyword evidence="1" id="KW-1133">Transmembrane helix</keyword>